<dbReference type="Pfam" id="PF05345">
    <property type="entry name" value="He_PIG"/>
    <property type="match status" value="1"/>
</dbReference>
<dbReference type="PANTHER" id="PTHR45982">
    <property type="entry name" value="REGULATOR OF CHROMOSOME CONDENSATION"/>
    <property type="match status" value="1"/>
</dbReference>
<accession>A0AAD3X2D3</accession>
<dbReference type="Proteomes" id="UP000436027">
    <property type="component" value="Unassembled WGS sequence"/>
</dbReference>
<keyword evidence="4" id="KW-1133">Transmembrane helix</keyword>
<dbReference type="GO" id="GO:0005509">
    <property type="term" value="F:calcium ion binding"/>
    <property type="evidence" value="ECO:0007669"/>
    <property type="project" value="InterPro"/>
</dbReference>
<feature type="signal peptide" evidence="5">
    <location>
        <begin position="1"/>
        <end position="32"/>
    </location>
</feature>
<evidence type="ECO:0000256" key="2">
    <source>
        <dbReference type="ARBA" id="ARBA00022737"/>
    </source>
</evidence>
<dbReference type="EMBL" id="WAAQ01000001">
    <property type="protein sequence ID" value="KAB1885992.1"/>
    <property type="molecule type" value="Genomic_DNA"/>
</dbReference>
<keyword evidence="1" id="KW-0344">Guanine-nucleotide releasing factor</keyword>
<evidence type="ECO:0000256" key="1">
    <source>
        <dbReference type="ARBA" id="ARBA00022658"/>
    </source>
</evidence>
<evidence type="ECO:0000256" key="4">
    <source>
        <dbReference type="SAM" id="Phobius"/>
    </source>
</evidence>
<dbReference type="SUPFAM" id="SSF49313">
    <property type="entry name" value="Cadherin-like"/>
    <property type="match status" value="1"/>
</dbReference>
<dbReference type="InterPro" id="IPR058923">
    <property type="entry name" value="RCC1-like_dom"/>
</dbReference>
<feature type="region of interest" description="Disordered" evidence="3">
    <location>
        <begin position="598"/>
        <end position="621"/>
    </location>
</feature>
<keyword evidence="4" id="KW-0472">Membrane</keyword>
<name>A0AAD3X2D3_MICMQ</name>
<dbReference type="PANTHER" id="PTHR45982:SF1">
    <property type="entry name" value="REGULATOR OF CHROMOSOME CONDENSATION"/>
    <property type="match status" value="1"/>
</dbReference>
<dbReference type="InterPro" id="IPR013783">
    <property type="entry name" value="Ig-like_fold"/>
</dbReference>
<dbReference type="SUPFAM" id="SSF50985">
    <property type="entry name" value="RCC1/BLIP-II"/>
    <property type="match status" value="1"/>
</dbReference>
<evidence type="ECO:0000256" key="3">
    <source>
        <dbReference type="SAM" id="MobiDB-lite"/>
    </source>
</evidence>
<dbReference type="InterPro" id="IPR009091">
    <property type="entry name" value="RCC1/BLIP-II"/>
</dbReference>
<comment type="caution">
    <text evidence="7">The sequence shown here is derived from an EMBL/GenBank/DDBJ whole genome shotgun (WGS) entry which is preliminary data.</text>
</comment>
<dbReference type="Gene3D" id="2.60.40.10">
    <property type="entry name" value="Immunoglobulins"/>
    <property type="match status" value="1"/>
</dbReference>
<dbReference type="GO" id="GO:0005975">
    <property type="term" value="P:carbohydrate metabolic process"/>
    <property type="evidence" value="ECO:0007669"/>
    <property type="project" value="UniProtKB-ARBA"/>
</dbReference>
<dbReference type="InterPro" id="IPR015919">
    <property type="entry name" value="Cadherin-like_sf"/>
</dbReference>
<dbReference type="InterPro" id="IPR000408">
    <property type="entry name" value="Reg_chr_condens"/>
</dbReference>
<keyword evidence="2" id="KW-0677">Repeat</keyword>
<dbReference type="PROSITE" id="PS50012">
    <property type="entry name" value="RCC1_3"/>
    <property type="match status" value="5"/>
</dbReference>
<evidence type="ECO:0000256" key="5">
    <source>
        <dbReference type="SAM" id="SignalP"/>
    </source>
</evidence>
<proteinExistence type="predicted"/>
<gene>
    <name evidence="7" type="ORF">F6W70_00565</name>
</gene>
<dbReference type="PRINTS" id="PR00633">
    <property type="entry name" value="RCCNDNSATION"/>
</dbReference>
<keyword evidence="4" id="KW-0812">Transmembrane</keyword>
<organism evidence="7 8">
    <name type="scientific">Microbacterium maritypicum</name>
    <name type="common">Microbacterium liquefaciens</name>
    <dbReference type="NCBI Taxonomy" id="33918"/>
    <lineage>
        <taxon>Bacteria</taxon>
        <taxon>Bacillati</taxon>
        <taxon>Actinomycetota</taxon>
        <taxon>Actinomycetes</taxon>
        <taxon>Micrococcales</taxon>
        <taxon>Microbacteriaceae</taxon>
        <taxon>Microbacterium</taxon>
    </lineage>
</organism>
<feature type="compositionally biased region" description="Low complexity" evidence="3">
    <location>
        <begin position="598"/>
        <end position="610"/>
    </location>
</feature>
<dbReference type="Gene3D" id="2.130.10.30">
    <property type="entry name" value="Regulator of chromosome condensation 1/beta-lactamase-inhibitor protein II"/>
    <property type="match status" value="2"/>
</dbReference>
<evidence type="ECO:0000259" key="6">
    <source>
        <dbReference type="Pfam" id="PF25390"/>
    </source>
</evidence>
<feature type="domain" description="RCC1-like" evidence="6">
    <location>
        <begin position="121"/>
        <end position="410"/>
    </location>
</feature>
<evidence type="ECO:0000313" key="8">
    <source>
        <dbReference type="Proteomes" id="UP000436027"/>
    </source>
</evidence>
<feature type="transmembrane region" description="Helical" evidence="4">
    <location>
        <begin position="632"/>
        <end position="653"/>
    </location>
</feature>
<feature type="chain" id="PRO_5042171987" description="RCC1-like domain-containing protein" evidence="5">
    <location>
        <begin position="33"/>
        <end position="660"/>
    </location>
</feature>
<sequence length="660" mass="66131">MSTGNTHVRRRLAGAVVIGVAAALAVPTAGWAAPTPDSGPVAGGTTVLIECADVSPIEMFAAGGMNAMIVTKEEKVLTWGAWQYGSNGNGGGSGPGQISQGAIPADADIVDADYDQYAGYVVAADGAIYAWGMNSSGQLGIGGFNPQESATPVKVNQGQIPAGVKPVSIAAGSGRAAVLADNGWVYSWGEPSNGEGTNNWRPEPVALAQGQIPAGVTLTQLANGNGNTYALGSDGWIYSWGGSFMGGNGDGNVGGADRLAPVRIAQGAVPAGVTFTQVAAGSYVGYGLGTDGKIYSWGYNGNGRLGIGDTGVTAVGAPVLVSAGDMPAGLSIKKIVASEFHVLVLADDGTMYSWGYNPDGQLGINSVVDAAAPVKVDTSDIPAGVIATDVEIGLQASFALGSDGRLYSWGGMRPTWGSISGPAQLGSYASEGRMRPGLALSFGVTEVTFDGIPGTDLDASGCPISVVTPPHVHGPVDVVVRTGLIAGTTATPYQSATTYPGGFTYLEPPVIVTSSLPDGTVGTIYTATVEATGPGPITLAVTTGSLPPGLVLDPATGALTGTPTTAGTYTFTVTATNQYGTDTQEYVVVIRERTVIPTIDPIDPTDPTGAPRGGSTSGGSASLAVTGGTAAFAAYAAGAGALLIVGGSGYLLFTRSRRRV</sequence>
<dbReference type="RefSeq" id="WP_151485631.1">
    <property type="nucleotide sequence ID" value="NZ_BAAAIN010000002.1"/>
</dbReference>
<dbReference type="AlphaFoldDB" id="A0AAD3X2D3"/>
<dbReference type="InterPro" id="IPR051553">
    <property type="entry name" value="Ran_GTPase-activating"/>
</dbReference>
<protein>
    <recommendedName>
        <fullName evidence="6">RCC1-like domain-containing protein</fullName>
    </recommendedName>
</protein>
<evidence type="ECO:0000313" key="7">
    <source>
        <dbReference type="EMBL" id="KAB1885992.1"/>
    </source>
</evidence>
<dbReference type="Pfam" id="PF25390">
    <property type="entry name" value="WD40_RLD"/>
    <property type="match status" value="1"/>
</dbReference>
<dbReference type="GO" id="GO:0016020">
    <property type="term" value="C:membrane"/>
    <property type="evidence" value="ECO:0007669"/>
    <property type="project" value="InterPro"/>
</dbReference>
<reference evidence="7 8" key="1">
    <citation type="submission" date="2019-09" db="EMBL/GenBank/DDBJ databases">
        <title>Whole genome sequencing of Microbacterium maritypicum.</title>
        <authorList>
            <person name="Lenchi N."/>
        </authorList>
    </citation>
    <scope>NUCLEOTIDE SEQUENCE [LARGE SCALE GENOMIC DNA]</scope>
    <source>
        <strain evidence="7 8">DSM 12512</strain>
    </source>
</reference>
<keyword evidence="5" id="KW-0732">Signal</keyword>